<proteinExistence type="predicted"/>
<name>E1QGA9_DESB2</name>
<dbReference type="KEGG" id="dbr:Deba_0244"/>
<evidence type="ECO:0000256" key="1">
    <source>
        <dbReference type="ARBA" id="ARBA00022741"/>
    </source>
</evidence>
<gene>
    <name evidence="4" type="ordered locus">Deba_0244</name>
</gene>
<dbReference type="InterPro" id="IPR002586">
    <property type="entry name" value="CobQ/CobB/MinD/ParA_Nub-bd_dom"/>
</dbReference>
<dbReference type="RefSeq" id="WP_013257077.1">
    <property type="nucleotide sequence ID" value="NC_014365.1"/>
</dbReference>
<dbReference type="PANTHER" id="PTHR43384">
    <property type="entry name" value="SEPTUM SITE-DETERMINING PROTEIN MIND HOMOLOG, CHLOROPLASTIC-RELATED"/>
    <property type="match status" value="1"/>
</dbReference>
<dbReference type="GO" id="GO:0005524">
    <property type="term" value="F:ATP binding"/>
    <property type="evidence" value="ECO:0007669"/>
    <property type="project" value="UniProtKB-KW"/>
</dbReference>
<dbReference type="InterPro" id="IPR027417">
    <property type="entry name" value="P-loop_NTPase"/>
</dbReference>
<dbReference type="EMBL" id="CP002085">
    <property type="protein sequence ID" value="ADK83621.1"/>
    <property type="molecule type" value="Genomic_DNA"/>
</dbReference>
<dbReference type="GO" id="GO:0051782">
    <property type="term" value="P:negative regulation of cell division"/>
    <property type="evidence" value="ECO:0007669"/>
    <property type="project" value="TreeGrafter"/>
</dbReference>
<protein>
    <submittedName>
        <fullName evidence="4">Cobyrinic acid ac-diamide synthase</fullName>
    </submittedName>
</protein>
<dbReference type="InterPro" id="IPR050625">
    <property type="entry name" value="ParA/MinD_ATPase"/>
</dbReference>
<dbReference type="SUPFAM" id="SSF52540">
    <property type="entry name" value="P-loop containing nucleoside triphosphate hydrolases"/>
    <property type="match status" value="1"/>
</dbReference>
<organism evidence="4 5">
    <name type="scientific">Desulfarculus baarsii (strain ATCC 33931 / DSM 2075 / LMG 7858 / VKM B-1802 / 2st14)</name>
    <dbReference type="NCBI Taxonomy" id="644282"/>
    <lineage>
        <taxon>Bacteria</taxon>
        <taxon>Pseudomonadati</taxon>
        <taxon>Thermodesulfobacteriota</taxon>
        <taxon>Desulfarculia</taxon>
        <taxon>Desulfarculales</taxon>
        <taxon>Desulfarculaceae</taxon>
        <taxon>Desulfarculus</taxon>
    </lineage>
</organism>
<dbReference type="GO" id="GO:0005829">
    <property type="term" value="C:cytosol"/>
    <property type="evidence" value="ECO:0007669"/>
    <property type="project" value="TreeGrafter"/>
</dbReference>
<dbReference type="HOGENOM" id="CLU_082962_0_0_7"/>
<keyword evidence="1" id="KW-0547">Nucleotide-binding</keyword>
<dbReference type="GO" id="GO:0016887">
    <property type="term" value="F:ATP hydrolysis activity"/>
    <property type="evidence" value="ECO:0007669"/>
    <property type="project" value="TreeGrafter"/>
</dbReference>
<keyword evidence="2" id="KW-0067">ATP-binding</keyword>
<dbReference type="PANTHER" id="PTHR43384:SF6">
    <property type="entry name" value="SEPTUM SITE-DETERMINING PROTEIN MIND HOMOLOG, CHLOROPLASTIC"/>
    <property type="match status" value="1"/>
</dbReference>
<dbReference type="Gene3D" id="3.40.50.300">
    <property type="entry name" value="P-loop containing nucleotide triphosphate hydrolases"/>
    <property type="match status" value="1"/>
</dbReference>
<feature type="domain" description="CobQ/CobB/MinD/ParA nucleotide binding" evidence="3">
    <location>
        <begin position="5"/>
        <end position="225"/>
    </location>
</feature>
<evidence type="ECO:0000256" key="2">
    <source>
        <dbReference type="ARBA" id="ARBA00022840"/>
    </source>
</evidence>
<evidence type="ECO:0000259" key="3">
    <source>
        <dbReference type="Pfam" id="PF01656"/>
    </source>
</evidence>
<dbReference type="Proteomes" id="UP000009047">
    <property type="component" value="Chromosome"/>
</dbReference>
<dbReference type="eggNOG" id="COG3640">
    <property type="taxonomic scope" value="Bacteria"/>
</dbReference>
<evidence type="ECO:0000313" key="5">
    <source>
        <dbReference type="Proteomes" id="UP000009047"/>
    </source>
</evidence>
<sequence>MAYTIAVAGKGGVGKTTVSGLLVRYLVEQGLKPVLAVDADSNSNLNEVLGLELNMTLGDAREDMKKGQSHGMTKNLFIEMRVNQCLEEAEGFDLIAMGRPEGAGCYCAANHLLTASMDQLAGNYRFLVVDNEAGMEHISRVTTQRVDLLLVVSDPSRRSMTAAARVAELAKEMGILAGDAFLILSMVRGELAPELSASAAEMGVELAGFIPDDEALAQADLQGRPTSKLPADNPAVKAAFAIFDKVIPAAWRQ</sequence>
<reference evidence="4 5" key="1">
    <citation type="journal article" date="2010" name="Stand. Genomic Sci.">
        <title>Complete genome sequence of Desulfarculus baarsii type strain (2st14).</title>
        <authorList>
            <person name="Sun H."/>
            <person name="Spring S."/>
            <person name="Lapidus A."/>
            <person name="Davenport K."/>
            <person name="Del Rio T.G."/>
            <person name="Tice H."/>
            <person name="Nolan M."/>
            <person name="Copeland A."/>
            <person name="Cheng J.F."/>
            <person name="Lucas S."/>
            <person name="Tapia R."/>
            <person name="Goodwin L."/>
            <person name="Pitluck S."/>
            <person name="Ivanova N."/>
            <person name="Pagani I."/>
            <person name="Mavromatis K."/>
            <person name="Ovchinnikova G."/>
            <person name="Pati A."/>
            <person name="Chen A."/>
            <person name="Palaniappan K."/>
            <person name="Hauser L."/>
            <person name="Chang Y.J."/>
            <person name="Jeffries C.D."/>
            <person name="Detter J.C."/>
            <person name="Han C."/>
            <person name="Rohde M."/>
            <person name="Brambilla E."/>
            <person name="Goker M."/>
            <person name="Woyke T."/>
            <person name="Bristow J."/>
            <person name="Eisen J.A."/>
            <person name="Markowitz V."/>
            <person name="Hugenholtz P."/>
            <person name="Kyrpides N.C."/>
            <person name="Klenk H.P."/>
            <person name="Land M."/>
        </authorList>
    </citation>
    <scope>NUCLEOTIDE SEQUENCE [LARGE SCALE GENOMIC DNA]</scope>
    <source>
        <strain evidence="5">ATCC 33931 / DSM 2075 / LMG 7858 / VKM B-1802 / 2st14</strain>
    </source>
</reference>
<dbReference type="InterPro" id="IPR014433">
    <property type="entry name" value="CooC"/>
</dbReference>
<dbReference type="Pfam" id="PF01656">
    <property type="entry name" value="CbiA"/>
    <property type="match status" value="1"/>
</dbReference>
<dbReference type="OrthoDB" id="9779073at2"/>
<dbReference type="GO" id="GO:0009898">
    <property type="term" value="C:cytoplasmic side of plasma membrane"/>
    <property type="evidence" value="ECO:0007669"/>
    <property type="project" value="TreeGrafter"/>
</dbReference>
<dbReference type="PIRSF" id="PIRSF005647">
    <property type="entry name" value="CooC"/>
    <property type="match status" value="1"/>
</dbReference>
<dbReference type="STRING" id="644282.Deba_0244"/>
<accession>E1QGA9</accession>
<dbReference type="AlphaFoldDB" id="E1QGA9"/>
<evidence type="ECO:0000313" key="4">
    <source>
        <dbReference type="EMBL" id="ADK83621.1"/>
    </source>
</evidence>
<keyword evidence="5" id="KW-1185">Reference proteome</keyword>